<dbReference type="EMBL" id="KP007361">
    <property type="protein sequence ID" value="AIZ02518.1"/>
    <property type="molecule type" value="Genomic_DNA"/>
</dbReference>
<evidence type="ECO:0000313" key="1">
    <source>
        <dbReference type="EMBL" id="AIZ02518.1"/>
    </source>
</evidence>
<dbReference type="Gene3D" id="3.90.1160.10">
    <property type="entry name" value="Baseplate structural protein gp11, finger domain"/>
    <property type="match status" value="1"/>
</dbReference>
<dbReference type="RefSeq" id="YP_009209916.1">
    <property type="nucleotide sequence ID" value="NC_028925.1"/>
</dbReference>
<reference evidence="1 2" key="1">
    <citation type="submission" date="2014-10" db="EMBL/GenBank/DDBJ databases">
        <title>VR bacteriophages - a small but diverse group of low-temperature viruses.</title>
        <authorList>
            <person name="Kaliniene L."/>
            <person name="Meskys R."/>
            <person name="Simoliunas E."/>
            <person name="Zajanckauskaite A."/>
            <person name="Truncaite L."/>
        </authorList>
    </citation>
    <scope>NUCLEOTIDE SEQUENCE [LARGE SCALE GENOMIC DNA]</scope>
</reference>
<proteinExistence type="predicted"/>
<keyword evidence="2" id="KW-1185">Reference proteome</keyword>
<dbReference type="Pfam" id="PF08677">
    <property type="entry name" value="GP11"/>
    <property type="match status" value="1"/>
</dbReference>
<dbReference type="InterPro" id="IPR015976">
    <property type="entry name" value="Phage_T4_Gp11_C"/>
</dbReference>
<sequence length="221" mass="23906">MTTLTNKKASVISRQAGYLQFDYTTTDSTAVAGNRYIGGPSANQTNDGVFYPTVQSAIDDIAFRAELPVGSIITRHENTAPGFISQSDKIKFTGSISGETLGATVLIKVFGFPVEVIVGDSSVLVASKVNDVLLTAISQGLILAETAIDALDQSILNITYNDYQNHIFESKSQYGCVMEQTIVQQPRAGYGQWEYLGAQDVTLQGGSVNGPTSLYYYKRVY</sequence>
<dbReference type="SUPFAM" id="SSF56558">
    <property type="entry name" value="Baseplate structural protein gp11"/>
    <property type="match status" value="1"/>
</dbReference>
<organism evidence="1 2">
    <name type="scientific">Escherichia phage vB_EcoM_VR25</name>
    <dbReference type="NCBI Taxonomy" id="1567028"/>
    <lineage>
        <taxon>Viruses</taxon>
        <taxon>Duplodnaviria</taxon>
        <taxon>Heunggongvirae</taxon>
        <taxon>Uroviricota</taxon>
        <taxon>Caudoviricetes</taxon>
        <taxon>Pantevenvirales</taxon>
        <taxon>Straboviridae</taxon>
        <taxon>Tevenvirinae</taxon>
        <taxon>Gaprivervirus</taxon>
        <taxon>Gaprivervirus vr25</taxon>
    </lineage>
</organism>
<dbReference type="Gene3D" id="1.10.286.30">
    <property type="entry name" value="Baseplate structural protein GP11, N-terminal domain"/>
    <property type="match status" value="1"/>
</dbReference>
<dbReference type="Proteomes" id="UP000030717">
    <property type="component" value="Segment"/>
</dbReference>
<dbReference type="InterPro" id="IPR036214">
    <property type="entry name" value="Gp11_sf"/>
</dbReference>
<gene>
    <name evidence="1" type="ORF">VR25_174</name>
</gene>
<accession>A0A0A7HCX5</accession>
<dbReference type="KEGG" id="vg:26636336"/>
<name>A0A0A7HCX5_9CAUD</name>
<protein>
    <submittedName>
        <fullName evidence="1">Baseplate wedge subunit and tail pin</fullName>
    </submittedName>
</protein>
<dbReference type="GeneID" id="26636336"/>
<dbReference type="InterPro" id="IPR015982">
    <property type="entry name" value="Baseplate_struct_Gp11_N_sf"/>
</dbReference>
<evidence type="ECO:0000313" key="2">
    <source>
        <dbReference type="Proteomes" id="UP000030717"/>
    </source>
</evidence>
<dbReference type="Gene3D" id="2.20.20.20">
    <property type="entry name" value="Baseplate structural protein gp11, C-terminal domain"/>
    <property type="match status" value="1"/>
</dbReference>
<dbReference type="InterPro" id="IPR014791">
    <property type="entry name" value="Baseplate_struct_Gp11"/>
</dbReference>
<dbReference type="InterPro" id="IPR043180">
    <property type="entry name" value="Baseplate_struct_Gp11_C"/>
</dbReference>